<comment type="caution">
    <text evidence="1">The sequence shown here is derived from an EMBL/GenBank/DDBJ whole genome shotgun (WGS) entry which is preliminary data.</text>
</comment>
<name>A0AA41S2R5_PAPNU</name>
<gene>
    <name evidence="1" type="ORF">MKW94_017815</name>
</gene>
<organism evidence="1 2">
    <name type="scientific">Papaver nudicaule</name>
    <name type="common">Iceland poppy</name>
    <dbReference type="NCBI Taxonomy" id="74823"/>
    <lineage>
        <taxon>Eukaryota</taxon>
        <taxon>Viridiplantae</taxon>
        <taxon>Streptophyta</taxon>
        <taxon>Embryophyta</taxon>
        <taxon>Tracheophyta</taxon>
        <taxon>Spermatophyta</taxon>
        <taxon>Magnoliopsida</taxon>
        <taxon>Ranunculales</taxon>
        <taxon>Papaveraceae</taxon>
        <taxon>Papaveroideae</taxon>
        <taxon>Papaver</taxon>
    </lineage>
</organism>
<dbReference type="EMBL" id="JAJJMA010068435">
    <property type="protein sequence ID" value="MCL7027450.1"/>
    <property type="molecule type" value="Genomic_DNA"/>
</dbReference>
<accession>A0AA41S2R5</accession>
<reference evidence="1" key="1">
    <citation type="submission" date="2022-03" db="EMBL/GenBank/DDBJ databases">
        <title>A functionally conserved STORR gene fusion in Papaver species that diverged 16.8 million years ago.</title>
        <authorList>
            <person name="Catania T."/>
        </authorList>
    </citation>
    <scope>NUCLEOTIDE SEQUENCE</scope>
    <source>
        <strain evidence="1">S-191538</strain>
    </source>
</reference>
<keyword evidence="2" id="KW-1185">Reference proteome</keyword>
<evidence type="ECO:0000313" key="1">
    <source>
        <dbReference type="EMBL" id="MCL7027450.1"/>
    </source>
</evidence>
<protein>
    <recommendedName>
        <fullName evidence="3">C2 domain-containing protein</fullName>
    </recommendedName>
</protein>
<dbReference type="PANTHER" id="PTHR32246:SF17">
    <property type="entry name" value="BON1-ASSOCIATED PROTEIN 2"/>
    <property type="match status" value="1"/>
</dbReference>
<evidence type="ECO:0008006" key="3">
    <source>
        <dbReference type="Google" id="ProtNLM"/>
    </source>
</evidence>
<dbReference type="Proteomes" id="UP001177140">
    <property type="component" value="Unassembled WGS sequence"/>
</dbReference>
<dbReference type="InterPro" id="IPR035892">
    <property type="entry name" value="C2_domain_sf"/>
</dbReference>
<proteinExistence type="predicted"/>
<dbReference type="AlphaFoldDB" id="A0AA41S2R5"/>
<sequence>MDRQAQKILEDLRRNGRPVKNTLLVVQTDYSTNHRSTSVDTEGGSYPSWIEKIELPLYQNVRFIRVEAQYKTSSSAKMIGEVKIPISDFLGSYFPPFHLHFLSYRLRDRDGERNGIINLSIRVVEPHQQYLGGIAVGYPVSYGCKV</sequence>
<dbReference type="Gene3D" id="2.60.40.150">
    <property type="entry name" value="C2 domain"/>
    <property type="match status" value="1"/>
</dbReference>
<dbReference type="SUPFAM" id="SSF49562">
    <property type="entry name" value="C2 domain (Calcium/lipid-binding domain, CaLB)"/>
    <property type="match status" value="1"/>
</dbReference>
<dbReference type="PANTHER" id="PTHR32246">
    <property type="entry name" value="INGRESSION PROTEIN FIC1"/>
    <property type="match status" value="1"/>
</dbReference>
<evidence type="ECO:0000313" key="2">
    <source>
        <dbReference type="Proteomes" id="UP001177140"/>
    </source>
</evidence>